<dbReference type="AlphaFoldDB" id="A0A9Q5ZGA4"/>
<dbReference type="EMBL" id="LAHD01000005">
    <property type="protein sequence ID" value="PHK06698.1"/>
    <property type="molecule type" value="Genomic_DNA"/>
</dbReference>
<feature type="coiled-coil region" evidence="1">
    <location>
        <begin position="227"/>
        <end position="268"/>
    </location>
</feature>
<evidence type="ECO:0000256" key="2">
    <source>
        <dbReference type="SAM" id="MobiDB-lite"/>
    </source>
</evidence>
<evidence type="ECO:0008006" key="5">
    <source>
        <dbReference type="Google" id="ProtNLM"/>
    </source>
</evidence>
<feature type="compositionally biased region" description="Acidic residues" evidence="2">
    <location>
        <begin position="305"/>
        <end position="325"/>
    </location>
</feature>
<organism evidence="3 4">
    <name type="scientific">Nostoc linckia z8</name>
    <dbReference type="NCBI Taxonomy" id="1628746"/>
    <lineage>
        <taxon>Bacteria</taxon>
        <taxon>Bacillati</taxon>
        <taxon>Cyanobacteriota</taxon>
        <taxon>Cyanophyceae</taxon>
        <taxon>Nostocales</taxon>
        <taxon>Nostocaceae</taxon>
        <taxon>Nostoc</taxon>
    </lineage>
</organism>
<keyword evidence="1" id="KW-0175">Coiled coil</keyword>
<accession>A0A9Q5ZGA4</accession>
<evidence type="ECO:0000313" key="4">
    <source>
        <dbReference type="Proteomes" id="UP000222310"/>
    </source>
</evidence>
<dbReference type="Pfam" id="PF09979">
    <property type="entry name" value="DUF2213"/>
    <property type="match status" value="1"/>
</dbReference>
<proteinExistence type="predicted"/>
<dbReference type="Proteomes" id="UP000222310">
    <property type="component" value="Unassembled WGS sequence"/>
</dbReference>
<feature type="region of interest" description="Disordered" evidence="2">
    <location>
        <begin position="293"/>
        <end position="339"/>
    </location>
</feature>
<dbReference type="RefSeq" id="WP_099066623.1">
    <property type="nucleotide sequence ID" value="NZ_LAHD01000005.1"/>
</dbReference>
<gene>
    <name evidence="3" type="ORF">VF08_02880</name>
</gene>
<dbReference type="PIRSF" id="PIRSF029215">
    <property type="entry name" value="UCP029215"/>
    <property type="match status" value="1"/>
</dbReference>
<name>A0A9Q5ZGA4_NOSLI</name>
<dbReference type="GeneID" id="57094398"/>
<sequence length="456" mass="51093">MQSNKIIGRKVAIRFDAGTATKKHEFTPEGYLRAEATFARDGVLQYLTSDGKIRRELRTPEANKQALTSFGLKPISFEHPRELINSENAKQYSVGLSDSTVVYEDGFVKGVITVLDSEAVKSIKDKETVQISAGYKCNIIPKPGVWKGQHYDAIQTDLEINHIAITKKGRAGEEVAIHLDSNLQNEDVAFEIQQSKKAMARVTIDSVSYDEIPEIFASVVGTKISEYEKTKLKLDGIEAEIITLRNQLKEAEEERDRALGRADGYEEIVNSAIPILEENGYSWNSDSAEFITDSKKAKKPMPEAEWNEGEPEDEDEDEPEDEEEAMPSSKRKTKKTDSVAQIVSTLRKAELLLGDSFDDSKFDSDDLDADSIRRSTLQELLPDQDLSGYHPGWIEGLFDAMHLQSFSDEEEEPHVDSTLQDMIKIARIPNSTTAISQNERSQSLANAWQEPLSLSR</sequence>
<dbReference type="InterPro" id="IPR016913">
    <property type="entry name" value="UCP029215"/>
</dbReference>
<evidence type="ECO:0000313" key="3">
    <source>
        <dbReference type="EMBL" id="PHK06698.1"/>
    </source>
</evidence>
<reference evidence="3 4" key="1">
    <citation type="submission" date="2015-02" db="EMBL/GenBank/DDBJ databases">
        <title>Nostoc linckia genome annotation.</title>
        <authorList>
            <person name="Zhou Z."/>
        </authorList>
    </citation>
    <scope>NUCLEOTIDE SEQUENCE [LARGE SCALE GENOMIC DNA]</scope>
    <source>
        <strain evidence="4">z8</strain>
    </source>
</reference>
<evidence type="ECO:0000256" key="1">
    <source>
        <dbReference type="SAM" id="Coils"/>
    </source>
</evidence>
<comment type="caution">
    <text evidence="3">The sequence shown here is derived from an EMBL/GenBank/DDBJ whole genome shotgun (WGS) entry which is preliminary data.</text>
</comment>
<feature type="region of interest" description="Disordered" evidence="2">
    <location>
        <begin position="434"/>
        <end position="456"/>
    </location>
</feature>
<protein>
    <recommendedName>
        <fullName evidence="5">DUF2213 domain-containing protein</fullName>
    </recommendedName>
</protein>